<comment type="caution">
    <text evidence="2">The sequence shown here is derived from an EMBL/GenBank/DDBJ whole genome shotgun (WGS) entry which is preliminary data.</text>
</comment>
<dbReference type="InterPro" id="IPR004699">
    <property type="entry name" value="PTS_IID_sorb"/>
</dbReference>
<dbReference type="PROSITE" id="PS51107">
    <property type="entry name" value="PTS_EIIC_TYPE_5"/>
    <property type="match status" value="1"/>
</dbReference>
<evidence type="ECO:0000256" key="1">
    <source>
        <dbReference type="SAM" id="Phobius"/>
    </source>
</evidence>
<dbReference type="NCBIfam" id="TIGR00821">
    <property type="entry name" value="EII-GUT"/>
    <property type="match status" value="1"/>
</dbReference>
<evidence type="ECO:0000313" key="3">
    <source>
        <dbReference type="Proteomes" id="UP000198647"/>
    </source>
</evidence>
<dbReference type="PANTHER" id="PTHR40399:SF1">
    <property type="entry name" value="PTS SYSTEM GLUCITOL_SORBITOL-SPECIFIC EIIC COMPONENT"/>
    <property type="match status" value="1"/>
</dbReference>
<sequence length="192" mass="21256">MIMDFLISLAEGFIGLFERGGETFVGFVQDIVPLLIMLLVAMNAIVAFVGQERIEKLAMKSAGNIFTRYLVLPVIGTFFLLNPMTLSLGRFLPEKYKPGYYASASYSTHSMNGLFPHVNPAELFVFLGVAAGIEQLGFSNADLALRYFLVGLVMNMIRGWVTDICVKYVEKQQGTKLKSTLDTVAKEEKAHA</sequence>
<feature type="transmembrane region" description="Helical" evidence="1">
    <location>
        <begin position="31"/>
        <end position="49"/>
    </location>
</feature>
<keyword evidence="3" id="KW-1185">Reference proteome</keyword>
<keyword evidence="1" id="KW-0812">Transmembrane</keyword>
<keyword evidence="1" id="KW-0472">Membrane</keyword>
<keyword evidence="1" id="KW-1133">Transmembrane helix</keyword>
<feature type="transmembrane region" description="Helical" evidence="1">
    <location>
        <begin position="144"/>
        <end position="161"/>
    </location>
</feature>
<gene>
    <name evidence="2" type="ORF">SAMN04488081_2567</name>
</gene>
<name>A0A1H3IMN4_9BACI</name>
<organism evidence="2 3">
    <name type="scientific">Salimicrobium album</name>
    <dbReference type="NCBI Taxonomy" id="50717"/>
    <lineage>
        <taxon>Bacteria</taxon>
        <taxon>Bacillati</taxon>
        <taxon>Bacillota</taxon>
        <taxon>Bacilli</taxon>
        <taxon>Bacillales</taxon>
        <taxon>Bacillaceae</taxon>
        <taxon>Salimicrobium</taxon>
    </lineage>
</organism>
<protein>
    <submittedName>
        <fullName evidence="2">PTS system, glucitol/sorbitol-specific IIC component</fullName>
    </submittedName>
</protein>
<proteinExistence type="predicted"/>
<dbReference type="EMBL" id="FNOS01000008">
    <property type="protein sequence ID" value="SDY29046.1"/>
    <property type="molecule type" value="Genomic_DNA"/>
</dbReference>
<dbReference type="PIRSF" id="PIRSF038321">
    <property type="entry name" value="PTS_glc_srb_IIC"/>
    <property type="match status" value="1"/>
</dbReference>
<dbReference type="PANTHER" id="PTHR40399">
    <property type="entry name" value="PTS SYSTEM GLUCITOL/SORBITOL-SPECIFIC EIIC COMPONENT"/>
    <property type="match status" value="1"/>
</dbReference>
<dbReference type="Pfam" id="PF03608">
    <property type="entry name" value="EII-GUT"/>
    <property type="match status" value="1"/>
</dbReference>
<dbReference type="Proteomes" id="UP000198647">
    <property type="component" value="Unassembled WGS sequence"/>
</dbReference>
<reference evidence="2 3" key="1">
    <citation type="submission" date="2016-10" db="EMBL/GenBank/DDBJ databases">
        <authorList>
            <person name="Varghese N."/>
            <person name="Submissions S."/>
        </authorList>
    </citation>
    <scope>NUCLEOTIDE SEQUENCE [LARGE SCALE GENOMIC DNA]</scope>
    <source>
        <strain evidence="2 3">DSM 20748</strain>
    </source>
</reference>
<evidence type="ECO:0000313" key="2">
    <source>
        <dbReference type="EMBL" id="SDY29046.1"/>
    </source>
</evidence>
<accession>A0A1H3IMN4</accession>
<feature type="transmembrane region" description="Helical" evidence="1">
    <location>
        <begin position="70"/>
        <end position="92"/>
    </location>
</feature>